<feature type="domain" description="Band 7" evidence="7">
    <location>
        <begin position="41"/>
        <end position="220"/>
    </location>
</feature>
<dbReference type="AlphaFoldDB" id="A0AA45HIY7"/>
<dbReference type="GO" id="GO:0016020">
    <property type="term" value="C:membrane"/>
    <property type="evidence" value="ECO:0007669"/>
    <property type="project" value="UniProtKB-SubCell"/>
</dbReference>
<dbReference type="InterPro" id="IPR001107">
    <property type="entry name" value="Band_7"/>
</dbReference>
<protein>
    <recommendedName>
        <fullName evidence="6">Protein HflK</fullName>
    </recommendedName>
</protein>
<sequence>MADYEVYNPEYSQEEKKKKNFNPKKLIIILIIIGIGIYFLTGIYQVGPSEVSLVKTFGKYTYTSGPGIHYNLPLPIQSRTILDIRSVKKIEIGFDTDGFTKQASYSSNVDESNMITGDENILSVEAVVQYRINDPVKFVFNLTSDYDLVKFTTESILRERVALSEIDDVLTAERDEIAMETAKIVQETLNEYDAGILIENVYLQDVNPPDPVVAAFNDVNNAKQDKEKSINEAQRYSNDVIPNAEGEAQKILREAESYAYEKVAIATGESEKFKSILKEYQAAENITKKRLILDSIKEMLESSKIKIISDNGGTLKLLNLDEVLGGDVK</sequence>
<keyword evidence="4 6" id="KW-1133">Transmembrane helix</keyword>
<dbReference type="GO" id="GO:0008233">
    <property type="term" value="F:peptidase activity"/>
    <property type="evidence" value="ECO:0007669"/>
    <property type="project" value="UniProtKB-KW"/>
</dbReference>
<dbReference type="CDD" id="cd03404">
    <property type="entry name" value="SPFH_HflK"/>
    <property type="match status" value="1"/>
</dbReference>
<reference evidence="8 9" key="1">
    <citation type="submission" date="2018-05" db="EMBL/GenBank/DDBJ databases">
        <title>Genomic Encyclopedia of Type Strains, Phase IV (KMG-IV): sequencing the most valuable type-strain genomes for metagenomic binning, comparative biology and taxonomic classification.</title>
        <authorList>
            <person name="Goeker M."/>
        </authorList>
    </citation>
    <scope>NUCLEOTIDE SEQUENCE [LARGE SCALE GENOMIC DNA]</scope>
    <source>
        <strain evidence="8 9">DSM 24906</strain>
    </source>
</reference>
<evidence type="ECO:0000259" key="7">
    <source>
        <dbReference type="SMART" id="SM00244"/>
    </source>
</evidence>
<dbReference type="NCBIfam" id="TIGR01933">
    <property type="entry name" value="hflK"/>
    <property type="match status" value="1"/>
</dbReference>
<evidence type="ECO:0000256" key="1">
    <source>
        <dbReference type="ARBA" id="ARBA00004370"/>
    </source>
</evidence>
<comment type="subunit">
    <text evidence="6">HflC and HflK may interact to form a multimeric complex.</text>
</comment>
<dbReference type="Gene3D" id="3.30.479.30">
    <property type="entry name" value="Band 7 domain"/>
    <property type="match status" value="1"/>
</dbReference>
<evidence type="ECO:0000256" key="3">
    <source>
        <dbReference type="ARBA" id="ARBA00022692"/>
    </source>
</evidence>
<organism evidence="8 9">
    <name type="scientific">Oceanotoga teriensis</name>
    <dbReference type="NCBI Taxonomy" id="515440"/>
    <lineage>
        <taxon>Bacteria</taxon>
        <taxon>Thermotogati</taxon>
        <taxon>Thermotogota</taxon>
        <taxon>Thermotogae</taxon>
        <taxon>Petrotogales</taxon>
        <taxon>Petrotogaceae</taxon>
        <taxon>Oceanotoga</taxon>
    </lineage>
</organism>
<comment type="function">
    <text evidence="6">HflC and HflK could encode or regulate a protease.</text>
</comment>
<dbReference type="InterPro" id="IPR036013">
    <property type="entry name" value="Band_7/SPFH_dom_sf"/>
</dbReference>
<dbReference type="InterPro" id="IPR010201">
    <property type="entry name" value="HflK"/>
</dbReference>
<accession>A0AA45HIY7</accession>
<keyword evidence="8" id="KW-0378">Hydrolase</keyword>
<keyword evidence="9" id="KW-1185">Reference proteome</keyword>
<evidence type="ECO:0000313" key="9">
    <source>
        <dbReference type="Proteomes" id="UP000245921"/>
    </source>
</evidence>
<evidence type="ECO:0000256" key="4">
    <source>
        <dbReference type="ARBA" id="ARBA00022989"/>
    </source>
</evidence>
<dbReference type="SMART" id="SM00244">
    <property type="entry name" value="PHB"/>
    <property type="match status" value="1"/>
</dbReference>
<feature type="transmembrane region" description="Helical" evidence="6">
    <location>
        <begin position="26"/>
        <end position="47"/>
    </location>
</feature>
<gene>
    <name evidence="8" type="ORF">C7380_10619</name>
</gene>
<keyword evidence="3 6" id="KW-0812">Transmembrane</keyword>
<name>A0AA45HIY7_9BACT</name>
<keyword evidence="8" id="KW-0645">Protease</keyword>
<dbReference type="EMBL" id="QGGI01000006">
    <property type="protein sequence ID" value="PWJ95212.1"/>
    <property type="molecule type" value="Genomic_DNA"/>
</dbReference>
<proteinExistence type="inferred from homology"/>
<keyword evidence="5 6" id="KW-0472">Membrane</keyword>
<dbReference type="Pfam" id="PF01145">
    <property type="entry name" value="Band_7"/>
    <property type="match status" value="1"/>
</dbReference>
<dbReference type="PANTHER" id="PTHR43327">
    <property type="entry name" value="STOMATIN-LIKE PROTEIN 2, MITOCHONDRIAL"/>
    <property type="match status" value="1"/>
</dbReference>
<evidence type="ECO:0000256" key="5">
    <source>
        <dbReference type="ARBA" id="ARBA00023136"/>
    </source>
</evidence>
<comment type="caution">
    <text evidence="8">The sequence shown here is derived from an EMBL/GenBank/DDBJ whole genome shotgun (WGS) entry which is preliminary data.</text>
</comment>
<evidence type="ECO:0000256" key="6">
    <source>
        <dbReference type="RuleBase" id="RU364113"/>
    </source>
</evidence>
<dbReference type="Proteomes" id="UP000245921">
    <property type="component" value="Unassembled WGS sequence"/>
</dbReference>
<dbReference type="SUPFAM" id="SSF117892">
    <property type="entry name" value="Band 7/SPFH domain"/>
    <property type="match status" value="1"/>
</dbReference>
<comment type="similarity">
    <text evidence="2 6">Belongs to the band 7/mec-2 family. HflK subfamily.</text>
</comment>
<dbReference type="InterPro" id="IPR050710">
    <property type="entry name" value="Band7/mec-2_domain"/>
</dbReference>
<dbReference type="PANTHER" id="PTHR43327:SF2">
    <property type="entry name" value="MODULATOR OF FTSH PROTEASE HFLK"/>
    <property type="match status" value="1"/>
</dbReference>
<evidence type="ECO:0000313" key="8">
    <source>
        <dbReference type="EMBL" id="PWJ95212.1"/>
    </source>
</evidence>
<evidence type="ECO:0000256" key="2">
    <source>
        <dbReference type="ARBA" id="ARBA00006971"/>
    </source>
</evidence>
<dbReference type="RefSeq" id="WP_109604463.1">
    <property type="nucleotide sequence ID" value="NZ_JAMHJO010000006.1"/>
</dbReference>
<comment type="subcellular location">
    <subcellularLocation>
        <location evidence="1 6">Membrane</location>
    </subcellularLocation>
</comment>
<dbReference type="GO" id="GO:0006508">
    <property type="term" value="P:proteolysis"/>
    <property type="evidence" value="ECO:0007669"/>
    <property type="project" value="UniProtKB-KW"/>
</dbReference>